<evidence type="ECO:0000313" key="2">
    <source>
        <dbReference type="Proteomes" id="UP000297477"/>
    </source>
</evidence>
<proteinExistence type="predicted"/>
<gene>
    <name evidence="1" type="ORF">E4A49_09965</name>
</gene>
<comment type="caution">
    <text evidence="1">The sequence shown here is derived from an EMBL/GenBank/DDBJ whole genome shotgun (WGS) entry which is preliminary data.</text>
</comment>
<keyword evidence="2" id="KW-1185">Reference proteome</keyword>
<dbReference type="Proteomes" id="UP000297477">
    <property type="component" value="Unassembled WGS sequence"/>
</dbReference>
<dbReference type="RefSeq" id="WP_067190805.1">
    <property type="nucleotide sequence ID" value="NZ_CP126965.1"/>
</dbReference>
<evidence type="ECO:0000313" key="1">
    <source>
        <dbReference type="EMBL" id="TFH98111.1"/>
    </source>
</evidence>
<reference evidence="1 2" key="1">
    <citation type="submission" date="2019-03" db="EMBL/GenBank/DDBJ databases">
        <title>Reclassification of Micrococcus aloeverae and Micrococcus yunnanensis as later heterotypic synonyms of Micrococcus luteus.</title>
        <authorList>
            <person name="Huang C.-H."/>
        </authorList>
    </citation>
    <scope>NUCLEOTIDE SEQUENCE [LARGE SCALE GENOMIC DNA]</scope>
    <source>
        <strain evidence="1 2">BCRC 12151</strain>
    </source>
</reference>
<dbReference type="EMBL" id="SPKT01000023">
    <property type="protein sequence ID" value="TFH98111.1"/>
    <property type="molecule type" value="Genomic_DNA"/>
</dbReference>
<organism evidence="1 2">
    <name type="scientific">Micrococcus lylae</name>
    <dbReference type="NCBI Taxonomy" id="1273"/>
    <lineage>
        <taxon>Bacteria</taxon>
        <taxon>Bacillati</taxon>
        <taxon>Actinomycetota</taxon>
        <taxon>Actinomycetes</taxon>
        <taxon>Micrococcales</taxon>
        <taxon>Micrococcaceae</taxon>
        <taxon>Micrococcus</taxon>
    </lineage>
</organism>
<name>A0ABY2JXE0_9MICC</name>
<sequence length="102" mass="10741">MPTGISEPAPAPMPRPDDGAWLETIALFEAIREGNQPAAHRLLSSSAKRDAVLGGLFSMLGVFLRGEDASGRAKLDHFIEASHRAGPPPAFGARPFLPPIGS</sequence>
<accession>A0ABY2JXE0</accession>
<protein>
    <submittedName>
        <fullName evidence="1">Uncharacterized protein</fullName>
    </submittedName>
</protein>